<sequence length="157" mass="16822">MLTVVYKVKIGIVYPAFDPRIPYDTMEPILRMRNVVEGRCTGKKDNRYRVMPNNERSGVGSRGSGRGEMGSKGGGMASIGGGMGNKGSGTSDKGGKGYGTCGKGGKGGRTDDTPVDDTPTEDGNGNDKELVDNDKGKAIDKHYSQKRKEEVQMLKQQ</sequence>
<feature type="compositionally biased region" description="Gly residues" evidence="1">
    <location>
        <begin position="96"/>
        <end position="107"/>
    </location>
</feature>
<organism evidence="2">
    <name type="scientific">Tanacetum cinerariifolium</name>
    <name type="common">Dalmatian daisy</name>
    <name type="synonym">Chrysanthemum cinerariifolium</name>
    <dbReference type="NCBI Taxonomy" id="118510"/>
    <lineage>
        <taxon>Eukaryota</taxon>
        <taxon>Viridiplantae</taxon>
        <taxon>Streptophyta</taxon>
        <taxon>Embryophyta</taxon>
        <taxon>Tracheophyta</taxon>
        <taxon>Spermatophyta</taxon>
        <taxon>Magnoliopsida</taxon>
        <taxon>eudicotyledons</taxon>
        <taxon>Gunneridae</taxon>
        <taxon>Pentapetalae</taxon>
        <taxon>asterids</taxon>
        <taxon>campanulids</taxon>
        <taxon>Asterales</taxon>
        <taxon>Asteraceae</taxon>
        <taxon>Asteroideae</taxon>
        <taxon>Anthemideae</taxon>
        <taxon>Anthemidinae</taxon>
        <taxon>Tanacetum</taxon>
    </lineage>
</organism>
<feature type="compositionally biased region" description="Gly residues" evidence="1">
    <location>
        <begin position="60"/>
        <end position="87"/>
    </location>
</feature>
<accession>A0A699HSW1</accession>
<comment type="caution">
    <text evidence="2">The sequence shown here is derived from an EMBL/GenBank/DDBJ whole genome shotgun (WGS) entry which is preliminary data.</text>
</comment>
<protein>
    <submittedName>
        <fullName evidence="2">Uncharacterized protein</fullName>
    </submittedName>
</protein>
<dbReference type="AlphaFoldDB" id="A0A699HSW1"/>
<name>A0A699HSW1_TANCI</name>
<gene>
    <name evidence="2" type="ORF">Tci_440027</name>
</gene>
<proteinExistence type="predicted"/>
<dbReference type="EMBL" id="BKCJ010199650">
    <property type="protein sequence ID" value="GEY68053.1"/>
    <property type="molecule type" value="Genomic_DNA"/>
</dbReference>
<reference evidence="2" key="1">
    <citation type="journal article" date="2019" name="Sci. Rep.">
        <title>Draft genome of Tanacetum cinerariifolium, the natural source of mosquito coil.</title>
        <authorList>
            <person name="Yamashiro T."/>
            <person name="Shiraishi A."/>
            <person name="Satake H."/>
            <person name="Nakayama K."/>
        </authorList>
    </citation>
    <scope>NUCLEOTIDE SEQUENCE</scope>
</reference>
<evidence type="ECO:0000256" key="1">
    <source>
        <dbReference type="SAM" id="MobiDB-lite"/>
    </source>
</evidence>
<feature type="region of interest" description="Disordered" evidence="1">
    <location>
        <begin position="43"/>
        <end position="157"/>
    </location>
</feature>
<feature type="compositionally biased region" description="Basic and acidic residues" evidence="1">
    <location>
        <begin position="125"/>
        <end position="157"/>
    </location>
</feature>
<evidence type="ECO:0000313" key="2">
    <source>
        <dbReference type="EMBL" id="GEY68053.1"/>
    </source>
</evidence>